<accession>A0A0F9U160</accession>
<evidence type="ECO:0000256" key="1">
    <source>
        <dbReference type="ARBA" id="ARBA00023125"/>
    </source>
</evidence>
<dbReference type="GO" id="GO:0003677">
    <property type="term" value="F:DNA binding"/>
    <property type="evidence" value="ECO:0007669"/>
    <property type="project" value="UniProtKB-KW"/>
</dbReference>
<dbReference type="PANTHER" id="PTHR46797:SF1">
    <property type="entry name" value="METHYLPHOSPHONATE SYNTHASE"/>
    <property type="match status" value="1"/>
</dbReference>
<dbReference type="SMART" id="SM00530">
    <property type="entry name" value="HTH_XRE"/>
    <property type="match status" value="1"/>
</dbReference>
<keyword evidence="1" id="KW-0238">DNA-binding</keyword>
<dbReference type="Pfam" id="PF01381">
    <property type="entry name" value="HTH_3"/>
    <property type="match status" value="1"/>
</dbReference>
<dbReference type="AlphaFoldDB" id="A0A0F9U160"/>
<evidence type="ECO:0000313" key="3">
    <source>
        <dbReference type="EMBL" id="KKN86975.1"/>
    </source>
</evidence>
<dbReference type="EMBL" id="LAZR01000142">
    <property type="protein sequence ID" value="KKN86975.1"/>
    <property type="molecule type" value="Genomic_DNA"/>
</dbReference>
<dbReference type="GO" id="GO:0005829">
    <property type="term" value="C:cytosol"/>
    <property type="evidence" value="ECO:0007669"/>
    <property type="project" value="TreeGrafter"/>
</dbReference>
<reference evidence="3" key="1">
    <citation type="journal article" date="2015" name="Nature">
        <title>Complex archaea that bridge the gap between prokaryotes and eukaryotes.</title>
        <authorList>
            <person name="Spang A."/>
            <person name="Saw J.H."/>
            <person name="Jorgensen S.L."/>
            <person name="Zaremba-Niedzwiedzka K."/>
            <person name="Martijn J."/>
            <person name="Lind A.E."/>
            <person name="van Eijk R."/>
            <person name="Schleper C."/>
            <person name="Guy L."/>
            <person name="Ettema T.J."/>
        </authorList>
    </citation>
    <scope>NUCLEOTIDE SEQUENCE</scope>
</reference>
<comment type="caution">
    <text evidence="3">The sequence shown here is derived from an EMBL/GenBank/DDBJ whole genome shotgun (WGS) entry which is preliminary data.</text>
</comment>
<dbReference type="CDD" id="cd00093">
    <property type="entry name" value="HTH_XRE"/>
    <property type="match status" value="1"/>
</dbReference>
<dbReference type="InterPro" id="IPR001387">
    <property type="entry name" value="Cro/C1-type_HTH"/>
</dbReference>
<dbReference type="GO" id="GO:0003700">
    <property type="term" value="F:DNA-binding transcription factor activity"/>
    <property type="evidence" value="ECO:0007669"/>
    <property type="project" value="TreeGrafter"/>
</dbReference>
<feature type="domain" description="HTH cro/C1-type" evidence="2">
    <location>
        <begin position="11"/>
        <end position="65"/>
    </location>
</feature>
<evidence type="ECO:0000259" key="2">
    <source>
        <dbReference type="PROSITE" id="PS50943"/>
    </source>
</evidence>
<organism evidence="3">
    <name type="scientific">marine sediment metagenome</name>
    <dbReference type="NCBI Taxonomy" id="412755"/>
    <lineage>
        <taxon>unclassified sequences</taxon>
        <taxon>metagenomes</taxon>
        <taxon>ecological metagenomes</taxon>
    </lineage>
</organism>
<name>A0A0F9U160_9ZZZZ</name>
<dbReference type="PANTHER" id="PTHR46797">
    <property type="entry name" value="HTH-TYPE TRANSCRIPTIONAL REGULATOR"/>
    <property type="match status" value="1"/>
</dbReference>
<dbReference type="PROSITE" id="PS50943">
    <property type="entry name" value="HTH_CROC1"/>
    <property type="match status" value="1"/>
</dbReference>
<gene>
    <name evidence="3" type="ORF">LCGC14_0262440</name>
</gene>
<dbReference type="SUPFAM" id="SSF47413">
    <property type="entry name" value="lambda repressor-like DNA-binding domains"/>
    <property type="match status" value="1"/>
</dbReference>
<dbReference type="InterPro" id="IPR010982">
    <property type="entry name" value="Lambda_DNA-bd_dom_sf"/>
</dbReference>
<proteinExistence type="predicted"/>
<sequence length="137" mass="14934">MTNGSDLGKILRQHRAALDLTLHQLSLMSGVSASHLARIERGDRFPSAHMLQKIAPHLGFSETELFSLAGYLSPSSSPVPVTERLDPYVASVLSQEPVEMQRRVIAILSMLKSLDQESGGNIVFRAQEGKGEPGGRR</sequence>
<dbReference type="Gene3D" id="1.10.260.40">
    <property type="entry name" value="lambda repressor-like DNA-binding domains"/>
    <property type="match status" value="1"/>
</dbReference>
<dbReference type="InterPro" id="IPR050807">
    <property type="entry name" value="TransReg_Diox_bact_type"/>
</dbReference>
<protein>
    <recommendedName>
        <fullName evidence="2">HTH cro/C1-type domain-containing protein</fullName>
    </recommendedName>
</protein>